<dbReference type="Proteomes" id="UP000051906">
    <property type="component" value="Unassembled WGS sequence"/>
</dbReference>
<evidence type="ECO:0008006" key="4">
    <source>
        <dbReference type="Google" id="ProtNLM"/>
    </source>
</evidence>
<dbReference type="RefSeq" id="WP_057877638.1">
    <property type="nucleotide sequence ID" value="NZ_JQCA01000024.1"/>
</dbReference>
<evidence type="ECO:0000313" key="2">
    <source>
        <dbReference type="EMBL" id="KRO04762.1"/>
    </source>
</evidence>
<dbReference type="AlphaFoldDB" id="A0A0R2M369"/>
<comment type="caution">
    <text evidence="2">The sequence shown here is derived from an EMBL/GenBank/DDBJ whole genome shotgun (WGS) entry which is preliminary data.</text>
</comment>
<keyword evidence="1" id="KW-0812">Transmembrane</keyword>
<organism evidence="2 3">
    <name type="scientific">Levilactobacillus paucivorans</name>
    <dbReference type="NCBI Taxonomy" id="616990"/>
    <lineage>
        <taxon>Bacteria</taxon>
        <taxon>Bacillati</taxon>
        <taxon>Bacillota</taxon>
        <taxon>Bacilli</taxon>
        <taxon>Lactobacillales</taxon>
        <taxon>Lactobacillaceae</taxon>
        <taxon>Levilactobacillus</taxon>
    </lineage>
</organism>
<dbReference type="EMBL" id="JQCA01000024">
    <property type="protein sequence ID" value="KRO04762.1"/>
    <property type="molecule type" value="Genomic_DNA"/>
</dbReference>
<dbReference type="OrthoDB" id="2293593at2"/>
<feature type="transmembrane region" description="Helical" evidence="1">
    <location>
        <begin position="43"/>
        <end position="60"/>
    </location>
</feature>
<keyword evidence="1" id="KW-0472">Membrane</keyword>
<feature type="transmembrane region" description="Helical" evidence="1">
    <location>
        <begin position="67"/>
        <end position="84"/>
    </location>
</feature>
<accession>A0A0R2M369</accession>
<name>A0A0R2M369_9LACO</name>
<proteinExistence type="predicted"/>
<reference evidence="2 3" key="1">
    <citation type="journal article" date="2015" name="Genome Announc.">
        <title>Expanding the biotechnology potential of lactobacilli through comparative genomics of 213 strains and associated genera.</title>
        <authorList>
            <person name="Sun Z."/>
            <person name="Harris H.M."/>
            <person name="McCann A."/>
            <person name="Guo C."/>
            <person name="Argimon S."/>
            <person name="Zhang W."/>
            <person name="Yang X."/>
            <person name="Jeffery I.B."/>
            <person name="Cooney J.C."/>
            <person name="Kagawa T.F."/>
            <person name="Liu W."/>
            <person name="Song Y."/>
            <person name="Salvetti E."/>
            <person name="Wrobel A."/>
            <person name="Rasinkangas P."/>
            <person name="Parkhill J."/>
            <person name="Rea M.C."/>
            <person name="O'Sullivan O."/>
            <person name="Ritari J."/>
            <person name="Douillard F.P."/>
            <person name="Paul Ross R."/>
            <person name="Yang R."/>
            <person name="Briner A.E."/>
            <person name="Felis G.E."/>
            <person name="de Vos W.M."/>
            <person name="Barrangou R."/>
            <person name="Klaenhammer T.R."/>
            <person name="Caufield P.W."/>
            <person name="Cui Y."/>
            <person name="Zhang H."/>
            <person name="O'Toole P.W."/>
        </authorList>
    </citation>
    <scope>NUCLEOTIDE SEQUENCE [LARGE SCALE GENOMIC DNA]</scope>
    <source>
        <strain evidence="2 3">DSM 22467</strain>
    </source>
</reference>
<keyword evidence="1" id="KW-1133">Transmembrane helix</keyword>
<keyword evidence="3" id="KW-1185">Reference proteome</keyword>
<feature type="transmembrane region" description="Helical" evidence="1">
    <location>
        <begin position="7"/>
        <end position="23"/>
    </location>
</feature>
<gene>
    <name evidence="2" type="ORF">IV54_GL000787</name>
</gene>
<sequence>MQKLYRYVPMLSALTSLYFLWLMSMMPTTTDLDLELTWRPRDLWLVATILVVIGVTALAKHRRTKEWGLAINGCLVIGMAIDLWQTQRSPLMADFLWLWAILMMLDLGLIVWGGYRLWWRHR</sequence>
<evidence type="ECO:0000256" key="1">
    <source>
        <dbReference type="SAM" id="Phobius"/>
    </source>
</evidence>
<feature type="transmembrane region" description="Helical" evidence="1">
    <location>
        <begin position="96"/>
        <end position="118"/>
    </location>
</feature>
<evidence type="ECO:0000313" key="3">
    <source>
        <dbReference type="Proteomes" id="UP000051906"/>
    </source>
</evidence>
<protein>
    <recommendedName>
        <fullName evidence="4">Integral membrane protein</fullName>
    </recommendedName>
</protein>
<dbReference type="PATRIC" id="fig|616990.3.peg.860"/>